<dbReference type="GO" id="GO:0032545">
    <property type="term" value="C:CURI complex"/>
    <property type="evidence" value="ECO:0007669"/>
    <property type="project" value="TreeGrafter"/>
</dbReference>
<evidence type="ECO:0000313" key="5">
    <source>
        <dbReference type="Proteomes" id="UP001230188"/>
    </source>
</evidence>
<gene>
    <name evidence="4" type="ORF">CTAYLR_002634</name>
</gene>
<evidence type="ECO:0000256" key="2">
    <source>
        <dbReference type="SAM" id="MobiDB-lite"/>
    </source>
</evidence>
<reference evidence="4" key="1">
    <citation type="submission" date="2023-01" db="EMBL/GenBank/DDBJ databases">
        <title>Metagenome sequencing of chrysophaentin producing Chrysophaeum taylorii.</title>
        <authorList>
            <person name="Davison J."/>
            <person name="Bewley C."/>
        </authorList>
    </citation>
    <scope>NUCLEOTIDE SEQUENCE</scope>
    <source>
        <strain evidence="4">NIES-1699</strain>
    </source>
</reference>
<dbReference type="PANTHER" id="PTHR13191">
    <property type="entry name" value="RIBOSOMAL RNA PROCESSING PROTEIN 7-RELATED"/>
    <property type="match status" value="1"/>
</dbReference>
<organism evidence="4 5">
    <name type="scientific">Chrysophaeum taylorii</name>
    <dbReference type="NCBI Taxonomy" id="2483200"/>
    <lineage>
        <taxon>Eukaryota</taxon>
        <taxon>Sar</taxon>
        <taxon>Stramenopiles</taxon>
        <taxon>Ochrophyta</taxon>
        <taxon>Pelagophyceae</taxon>
        <taxon>Pelagomonadales</taxon>
        <taxon>Pelagomonadaceae</taxon>
        <taxon>Chrysophaeum</taxon>
    </lineage>
</organism>
<dbReference type="InterPro" id="IPR024326">
    <property type="entry name" value="RRP7_C"/>
</dbReference>
<protein>
    <recommendedName>
        <fullName evidence="3">Ribosomal RNA-processing protein 7 C-terminal domain-containing protein</fullName>
    </recommendedName>
</protein>
<dbReference type="Pfam" id="PF12923">
    <property type="entry name" value="RRP7"/>
    <property type="match status" value="1"/>
</dbReference>
<sequence length="242" mass="26305">MKWRSVVAAGDGFDHFMYVRPQSSDAEVFVANVYRGTGSSARAIEACLRATLASVGDIESVELLEAGETAAARVRFGSGAAARRLLAAPRLVLPADLVEELATPFATMADFIARSASECEPVARRIEREAEAALEVFEADKAEEAARRAALRDGQPDADGFVTVSYKRKAVGDAPRESVAARKKRAKLGGGKPADTPPADFYRFQVREAKREKLARLRTSLEADKTRGAKIAAIHRQRRFKV</sequence>
<accession>A0AAD7UCQ4</accession>
<proteinExistence type="inferred from homology"/>
<dbReference type="InterPro" id="IPR040446">
    <property type="entry name" value="RRP7"/>
</dbReference>
<feature type="region of interest" description="Disordered" evidence="2">
    <location>
        <begin position="175"/>
        <end position="199"/>
    </location>
</feature>
<comment type="similarity">
    <text evidence="1">Belongs to the RRP7 family.</text>
</comment>
<comment type="caution">
    <text evidence="4">The sequence shown here is derived from an EMBL/GenBank/DDBJ whole genome shotgun (WGS) entry which is preliminary data.</text>
</comment>
<evidence type="ECO:0000259" key="3">
    <source>
        <dbReference type="Pfam" id="PF12923"/>
    </source>
</evidence>
<dbReference type="GO" id="GO:0006364">
    <property type="term" value="P:rRNA processing"/>
    <property type="evidence" value="ECO:0007669"/>
    <property type="project" value="TreeGrafter"/>
</dbReference>
<dbReference type="EMBL" id="JAQMWT010000398">
    <property type="protein sequence ID" value="KAJ8601840.1"/>
    <property type="molecule type" value="Genomic_DNA"/>
</dbReference>
<dbReference type="AlphaFoldDB" id="A0AAD7UCQ4"/>
<dbReference type="Proteomes" id="UP001230188">
    <property type="component" value="Unassembled WGS sequence"/>
</dbReference>
<dbReference type="Gene3D" id="6.10.250.1770">
    <property type="match status" value="1"/>
</dbReference>
<name>A0AAD7UCQ4_9STRA</name>
<feature type="domain" description="Ribosomal RNA-processing protein 7 C-terminal" evidence="3">
    <location>
        <begin position="121"/>
        <end position="241"/>
    </location>
</feature>
<dbReference type="PANTHER" id="PTHR13191:SF0">
    <property type="entry name" value="RIBOSOMAL RNA-PROCESSING PROTEIN 7 HOMOLOG A-RELATED"/>
    <property type="match status" value="1"/>
</dbReference>
<dbReference type="GO" id="GO:0000028">
    <property type="term" value="P:ribosomal small subunit assembly"/>
    <property type="evidence" value="ECO:0007669"/>
    <property type="project" value="TreeGrafter"/>
</dbReference>
<evidence type="ECO:0000256" key="1">
    <source>
        <dbReference type="ARBA" id="ARBA00006110"/>
    </source>
</evidence>
<keyword evidence="5" id="KW-1185">Reference proteome</keyword>
<dbReference type="GO" id="GO:0034456">
    <property type="term" value="C:UTP-C complex"/>
    <property type="evidence" value="ECO:0007669"/>
    <property type="project" value="TreeGrafter"/>
</dbReference>
<evidence type="ECO:0000313" key="4">
    <source>
        <dbReference type="EMBL" id="KAJ8601840.1"/>
    </source>
</evidence>